<dbReference type="GO" id="GO:0016783">
    <property type="term" value="F:sulfurtransferase activity"/>
    <property type="evidence" value="ECO:0007669"/>
    <property type="project" value="InterPro"/>
</dbReference>
<dbReference type="InterPro" id="IPR016193">
    <property type="entry name" value="Cytidine_deaminase-like"/>
</dbReference>
<evidence type="ECO:0000256" key="1">
    <source>
        <dbReference type="ARBA" id="ARBA00022490"/>
    </source>
</evidence>
<keyword evidence="2" id="KW-0501">Molybdenum cofactor biosynthesis</keyword>
<organism evidence="3">
    <name type="scientific">hydrothermal vent metagenome</name>
    <dbReference type="NCBI Taxonomy" id="652676"/>
    <lineage>
        <taxon>unclassified sequences</taxon>
        <taxon>metagenomes</taxon>
        <taxon>ecological metagenomes</taxon>
    </lineage>
</organism>
<accession>A0A3B0S6Z9</accession>
<reference evidence="3" key="1">
    <citation type="submission" date="2018-06" db="EMBL/GenBank/DDBJ databases">
        <authorList>
            <person name="Zhirakovskaya E."/>
        </authorList>
    </citation>
    <scope>NUCLEOTIDE SEQUENCE</scope>
</reference>
<evidence type="ECO:0000313" key="3">
    <source>
        <dbReference type="EMBL" id="VAV92143.1"/>
    </source>
</evidence>
<sequence length="154" mass="16170">NTGCGVCGLENADTFFEPLPRVANKKTSLNLSAISKAIEALPGYQPINQRTRAVHAAAWVNFDGAILHAREDVGRHNALDKLLGALALEGADIKSGFVLMSSRCSYELIEKAAHCGVTALASISSPTSFALRKAAEANMALYARTATGVGEIIG</sequence>
<proteinExistence type="predicted"/>
<gene>
    <name evidence="3" type="ORF">MNBD_ALPHA05-2040</name>
</gene>
<dbReference type="Pfam" id="PF02634">
    <property type="entry name" value="FdhD-NarQ"/>
    <property type="match status" value="1"/>
</dbReference>
<dbReference type="GO" id="GO:0006777">
    <property type="term" value="P:Mo-molybdopterin cofactor biosynthetic process"/>
    <property type="evidence" value="ECO:0007669"/>
    <property type="project" value="UniProtKB-KW"/>
</dbReference>
<dbReference type="InterPro" id="IPR003786">
    <property type="entry name" value="FdhD"/>
</dbReference>
<protein>
    <submittedName>
        <fullName evidence="3">Sulfur carrier protein FdhD</fullName>
    </submittedName>
</protein>
<dbReference type="PANTHER" id="PTHR30592:SF1">
    <property type="entry name" value="SULFUR CARRIER PROTEIN FDHD"/>
    <property type="match status" value="1"/>
</dbReference>
<feature type="non-terminal residue" evidence="3">
    <location>
        <position position="1"/>
    </location>
</feature>
<dbReference type="EMBL" id="UOEH01000081">
    <property type="protein sequence ID" value="VAV92143.1"/>
    <property type="molecule type" value="Genomic_DNA"/>
</dbReference>
<dbReference type="PANTHER" id="PTHR30592">
    <property type="entry name" value="FORMATE DEHYDROGENASE"/>
    <property type="match status" value="1"/>
</dbReference>
<dbReference type="AlphaFoldDB" id="A0A3B0S6Z9"/>
<keyword evidence="1" id="KW-0963">Cytoplasm</keyword>
<dbReference type="SUPFAM" id="SSF53927">
    <property type="entry name" value="Cytidine deaminase-like"/>
    <property type="match status" value="1"/>
</dbReference>
<name>A0A3B0S6Z9_9ZZZZ</name>
<evidence type="ECO:0000256" key="2">
    <source>
        <dbReference type="ARBA" id="ARBA00023150"/>
    </source>
</evidence>
<dbReference type="Gene3D" id="3.40.140.10">
    <property type="entry name" value="Cytidine Deaminase, domain 2"/>
    <property type="match status" value="1"/>
</dbReference>